<dbReference type="AlphaFoldDB" id="A0A2N5T512"/>
<dbReference type="Proteomes" id="UP000235388">
    <property type="component" value="Unassembled WGS sequence"/>
</dbReference>
<evidence type="ECO:0000313" key="2">
    <source>
        <dbReference type="EMBL" id="PLW20555.1"/>
    </source>
</evidence>
<organism evidence="2 3">
    <name type="scientific">Puccinia coronata f. sp. avenae</name>
    <dbReference type="NCBI Taxonomy" id="200324"/>
    <lineage>
        <taxon>Eukaryota</taxon>
        <taxon>Fungi</taxon>
        <taxon>Dikarya</taxon>
        <taxon>Basidiomycota</taxon>
        <taxon>Pucciniomycotina</taxon>
        <taxon>Pucciniomycetes</taxon>
        <taxon>Pucciniales</taxon>
        <taxon>Pucciniaceae</taxon>
        <taxon>Puccinia</taxon>
    </lineage>
</organism>
<feature type="compositionally biased region" description="Polar residues" evidence="1">
    <location>
        <begin position="22"/>
        <end position="67"/>
    </location>
</feature>
<dbReference type="EMBL" id="PGCJ01000795">
    <property type="protein sequence ID" value="PLW20555.1"/>
    <property type="molecule type" value="Genomic_DNA"/>
</dbReference>
<evidence type="ECO:0000256" key="1">
    <source>
        <dbReference type="SAM" id="MobiDB-lite"/>
    </source>
</evidence>
<proteinExistence type="predicted"/>
<gene>
    <name evidence="2" type="ORF">PCANC_13607</name>
</gene>
<name>A0A2N5T512_9BASI</name>
<accession>A0A2N5T512</accession>
<keyword evidence="3" id="KW-1185">Reference proteome</keyword>
<reference evidence="2 3" key="1">
    <citation type="submission" date="2017-11" db="EMBL/GenBank/DDBJ databases">
        <title>De novo assembly and phasing of dikaryotic genomes from two isolates of Puccinia coronata f. sp. avenae, the causal agent of oat crown rust.</title>
        <authorList>
            <person name="Miller M.E."/>
            <person name="Zhang Y."/>
            <person name="Omidvar V."/>
            <person name="Sperschneider J."/>
            <person name="Schwessinger B."/>
            <person name="Raley C."/>
            <person name="Palmer J.M."/>
            <person name="Garnica D."/>
            <person name="Upadhyaya N."/>
            <person name="Rathjen J."/>
            <person name="Taylor J.M."/>
            <person name="Park R.F."/>
            <person name="Dodds P.N."/>
            <person name="Hirsch C.D."/>
            <person name="Kianian S.F."/>
            <person name="Figueroa M."/>
        </authorList>
    </citation>
    <scope>NUCLEOTIDE SEQUENCE [LARGE SCALE GENOMIC DNA]</scope>
    <source>
        <strain evidence="2">12NC29</strain>
    </source>
</reference>
<feature type="region of interest" description="Disordered" evidence="1">
    <location>
        <begin position="1"/>
        <end position="78"/>
    </location>
</feature>
<evidence type="ECO:0000313" key="3">
    <source>
        <dbReference type="Proteomes" id="UP000235388"/>
    </source>
</evidence>
<sequence>MQRSAEEQSAPSKGKDHKTTHPTETSKNSSGPLTSRISSASNNQSKHNKPNIVSSSLSNRISLVASNHSKRQDIDSDT</sequence>
<protein>
    <submittedName>
        <fullName evidence="2">Uncharacterized protein</fullName>
    </submittedName>
</protein>
<comment type="caution">
    <text evidence="2">The sequence shown here is derived from an EMBL/GenBank/DDBJ whole genome shotgun (WGS) entry which is preliminary data.</text>
</comment>